<evidence type="ECO:0000256" key="3">
    <source>
        <dbReference type="ARBA" id="ARBA00012438"/>
    </source>
</evidence>
<dbReference type="InterPro" id="IPR003661">
    <property type="entry name" value="HisK_dim/P_dom"/>
</dbReference>
<dbReference type="InterPro" id="IPR004358">
    <property type="entry name" value="Sig_transdc_His_kin-like_C"/>
</dbReference>
<reference evidence="19" key="1">
    <citation type="submission" date="2015-08" db="EMBL/GenBank/DDBJ databases">
        <title>Fjat-14210 dsm16467.</title>
        <authorList>
            <person name="Liu B."/>
            <person name="Wang J."/>
            <person name="Zhu Y."/>
            <person name="Liu G."/>
            <person name="Chen Q."/>
            <person name="Chen Z."/>
            <person name="Lan J."/>
            <person name="Che J."/>
            <person name="Ge C."/>
            <person name="Shi H."/>
            <person name="Pan Z."/>
            <person name="Liu X."/>
        </authorList>
    </citation>
    <scope>NUCLEOTIDE SEQUENCE [LARGE SCALE GENOMIC DNA]</scope>
    <source>
        <strain evidence="19">DSM 16467</strain>
    </source>
</reference>
<keyword evidence="11" id="KW-0067">ATP-binding</keyword>
<dbReference type="Pfam" id="PF18719">
    <property type="entry name" value="ArlS_N"/>
    <property type="match status" value="1"/>
</dbReference>
<organism evidence="18 19">
    <name type="scientific">Priestia koreensis</name>
    <dbReference type="NCBI Taxonomy" id="284581"/>
    <lineage>
        <taxon>Bacteria</taxon>
        <taxon>Bacillati</taxon>
        <taxon>Bacillota</taxon>
        <taxon>Bacilli</taxon>
        <taxon>Bacillales</taxon>
        <taxon>Bacillaceae</taxon>
        <taxon>Priestia</taxon>
    </lineage>
</organism>
<evidence type="ECO:0000256" key="11">
    <source>
        <dbReference type="ARBA" id="ARBA00022840"/>
    </source>
</evidence>
<dbReference type="Pfam" id="PF00672">
    <property type="entry name" value="HAMP"/>
    <property type="match status" value="1"/>
</dbReference>
<dbReference type="CDD" id="cd06225">
    <property type="entry name" value="HAMP"/>
    <property type="match status" value="1"/>
</dbReference>
<evidence type="ECO:0000256" key="13">
    <source>
        <dbReference type="ARBA" id="ARBA00023012"/>
    </source>
</evidence>
<dbReference type="PANTHER" id="PTHR45436:SF5">
    <property type="entry name" value="SENSOR HISTIDINE KINASE TRCS"/>
    <property type="match status" value="1"/>
</dbReference>
<dbReference type="CDD" id="cd00075">
    <property type="entry name" value="HATPase"/>
    <property type="match status" value="1"/>
</dbReference>
<evidence type="ECO:0000259" key="16">
    <source>
        <dbReference type="PROSITE" id="PS50109"/>
    </source>
</evidence>
<sequence>MLRLQNLKIKWKLVLWSSTLIMGLFLGYNLLQYVVISTWMTHHEEVAIQVKMDKLQQYYQTENHAQSYSDLLKSSKEFLQSTKEESETITIFDQNKKPIIGSSSTVDGWKTQKSISHSGVMTEHFGDDQLLLIEEPISTHHFHGSIKIVRNLKPFDSLLDQFGIVMLMTLLGAIVVSIGGALFLSSKLLKPLQEISMTLTRVKTYGLTERVIVSENRDEISELAIHFNQLMDELEESFNKQKQFVEDASHELRTPLAALKGNLSMLNRWGKDDREVLEKSLSSSLKEVDRLIHLTKNLLELTRLESKENTTNASPLTDPKVVIKRVVEKIQILHPDFNLKTQGLHDDSLVHIDEDQLEQLLVIFIDNAIKYSRQLKEVMISLSKEMNTIKISVQDWGIGIPNEEIPLVINRFYRVDKSRNSKKGGHGLGLSIAKRIVEKYNGDLIIKSKLHVGTIVELTFKL</sequence>
<dbReference type="InterPro" id="IPR005467">
    <property type="entry name" value="His_kinase_dom"/>
</dbReference>
<evidence type="ECO:0000256" key="12">
    <source>
        <dbReference type="ARBA" id="ARBA00022989"/>
    </source>
</evidence>
<dbReference type="CDD" id="cd00082">
    <property type="entry name" value="HisKA"/>
    <property type="match status" value="1"/>
</dbReference>
<evidence type="ECO:0000256" key="5">
    <source>
        <dbReference type="ARBA" id="ARBA00022475"/>
    </source>
</evidence>
<dbReference type="SUPFAM" id="SSF47384">
    <property type="entry name" value="Homodimeric domain of signal transducing histidine kinase"/>
    <property type="match status" value="1"/>
</dbReference>
<evidence type="ECO:0000313" key="19">
    <source>
        <dbReference type="Proteomes" id="UP000037558"/>
    </source>
</evidence>
<dbReference type="GO" id="GO:0005886">
    <property type="term" value="C:plasma membrane"/>
    <property type="evidence" value="ECO:0007669"/>
    <property type="project" value="UniProtKB-SubCell"/>
</dbReference>
<gene>
    <name evidence="18" type="ORF">AMD01_20970</name>
</gene>
<dbReference type="SMART" id="SM00304">
    <property type="entry name" value="HAMP"/>
    <property type="match status" value="1"/>
</dbReference>
<keyword evidence="9" id="KW-0547">Nucleotide-binding</keyword>
<proteinExistence type="predicted"/>
<keyword evidence="8 15" id="KW-0812">Transmembrane</keyword>
<dbReference type="PANTHER" id="PTHR45436">
    <property type="entry name" value="SENSOR HISTIDINE KINASE YKOH"/>
    <property type="match status" value="1"/>
</dbReference>
<keyword evidence="10" id="KW-0418">Kinase</keyword>
<evidence type="ECO:0000256" key="8">
    <source>
        <dbReference type="ARBA" id="ARBA00022692"/>
    </source>
</evidence>
<dbReference type="EMBL" id="LILC01000033">
    <property type="protein sequence ID" value="KOO40419.1"/>
    <property type="molecule type" value="Genomic_DNA"/>
</dbReference>
<dbReference type="SMART" id="SM00388">
    <property type="entry name" value="HisKA"/>
    <property type="match status" value="1"/>
</dbReference>
<dbReference type="STRING" id="284581.AMD01_20970"/>
<keyword evidence="6" id="KW-0597">Phosphoprotein</keyword>
<comment type="subcellular location">
    <subcellularLocation>
        <location evidence="2">Cell membrane</location>
        <topology evidence="2">Multi-pass membrane protein</topology>
    </subcellularLocation>
</comment>
<evidence type="ECO:0000256" key="1">
    <source>
        <dbReference type="ARBA" id="ARBA00000085"/>
    </source>
</evidence>
<evidence type="ECO:0000256" key="10">
    <source>
        <dbReference type="ARBA" id="ARBA00022777"/>
    </source>
</evidence>
<dbReference type="OrthoDB" id="9786919at2"/>
<evidence type="ECO:0000256" key="6">
    <source>
        <dbReference type="ARBA" id="ARBA00022553"/>
    </source>
</evidence>
<dbReference type="SMART" id="SM00387">
    <property type="entry name" value="HATPase_c"/>
    <property type="match status" value="1"/>
</dbReference>
<dbReference type="GO" id="GO:0000155">
    <property type="term" value="F:phosphorelay sensor kinase activity"/>
    <property type="evidence" value="ECO:0007669"/>
    <property type="project" value="InterPro"/>
</dbReference>
<protein>
    <recommendedName>
        <fullName evidence="4">Signal transduction histidine-protein kinase ArlS</fullName>
        <ecNumber evidence="3">2.7.13.3</ecNumber>
    </recommendedName>
</protein>
<dbReference type="InterPro" id="IPR003594">
    <property type="entry name" value="HATPase_dom"/>
</dbReference>
<keyword evidence="7" id="KW-0808">Transferase</keyword>
<evidence type="ECO:0000313" key="18">
    <source>
        <dbReference type="EMBL" id="KOO40419.1"/>
    </source>
</evidence>
<evidence type="ECO:0000256" key="4">
    <source>
        <dbReference type="ARBA" id="ARBA00015735"/>
    </source>
</evidence>
<comment type="catalytic activity">
    <reaction evidence="1">
        <text>ATP + protein L-histidine = ADP + protein N-phospho-L-histidine.</text>
        <dbReference type="EC" id="2.7.13.3"/>
    </reaction>
</comment>
<dbReference type="InterPro" id="IPR041610">
    <property type="entry name" value="ArlS_N"/>
</dbReference>
<keyword evidence="12 15" id="KW-1133">Transmembrane helix</keyword>
<dbReference type="Proteomes" id="UP000037558">
    <property type="component" value="Unassembled WGS sequence"/>
</dbReference>
<name>A0A0M0KNL4_9BACI</name>
<evidence type="ECO:0000256" key="9">
    <source>
        <dbReference type="ARBA" id="ARBA00022741"/>
    </source>
</evidence>
<dbReference type="SUPFAM" id="SSF55874">
    <property type="entry name" value="ATPase domain of HSP90 chaperone/DNA topoisomerase II/histidine kinase"/>
    <property type="match status" value="1"/>
</dbReference>
<dbReference type="FunFam" id="3.30.565.10:FF:000006">
    <property type="entry name" value="Sensor histidine kinase WalK"/>
    <property type="match status" value="1"/>
</dbReference>
<dbReference type="GO" id="GO:0005524">
    <property type="term" value="F:ATP binding"/>
    <property type="evidence" value="ECO:0007669"/>
    <property type="project" value="UniProtKB-KW"/>
</dbReference>
<keyword evidence="14 15" id="KW-0472">Membrane</keyword>
<dbReference type="InterPro" id="IPR036890">
    <property type="entry name" value="HATPase_C_sf"/>
</dbReference>
<evidence type="ECO:0000259" key="17">
    <source>
        <dbReference type="PROSITE" id="PS50885"/>
    </source>
</evidence>
<dbReference type="EC" id="2.7.13.3" evidence="3"/>
<dbReference type="Gene3D" id="1.10.287.130">
    <property type="match status" value="1"/>
</dbReference>
<dbReference type="FunFam" id="1.10.287.130:FF:000001">
    <property type="entry name" value="Two-component sensor histidine kinase"/>
    <property type="match status" value="1"/>
</dbReference>
<feature type="transmembrane region" description="Helical" evidence="15">
    <location>
        <begin position="162"/>
        <end position="184"/>
    </location>
</feature>
<dbReference type="PRINTS" id="PR00344">
    <property type="entry name" value="BCTRLSENSOR"/>
</dbReference>
<dbReference type="InterPro" id="IPR050428">
    <property type="entry name" value="TCS_sensor_his_kinase"/>
</dbReference>
<comment type="caution">
    <text evidence="18">The sequence shown here is derived from an EMBL/GenBank/DDBJ whole genome shotgun (WGS) entry which is preliminary data.</text>
</comment>
<dbReference type="InterPro" id="IPR036097">
    <property type="entry name" value="HisK_dim/P_sf"/>
</dbReference>
<keyword evidence="13" id="KW-0902">Two-component regulatory system</keyword>
<keyword evidence="19" id="KW-1185">Reference proteome</keyword>
<dbReference type="Pfam" id="PF00512">
    <property type="entry name" value="HisKA"/>
    <property type="match status" value="1"/>
</dbReference>
<dbReference type="SUPFAM" id="SSF158472">
    <property type="entry name" value="HAMP domain-like"/>
    <property type="match status" value="1"/>
</dbReference>
<evidence type="ECO:0000256" key="2">
    <source>
        <dbReference type="ARBA" id="ARBA00004651"/>
    </source>
</evidence>
<evidence type="ECO:0000256" key="14">
    <source>
        <dbReference type="ARBA" id="ARBA00023136"/>
    </source>
</evidence>
<evidence type="ECO:0000256" key="7">
    <source>
        <dbReference type="ARBA" id="ARBA00022679"/>
    </source>
</evidence>
<dbReference type="AlphaFoldDB" id="A0A0M0KNL4"/>
<accession>A0A0M0KNL4</accession>
<evidence type="ECO:0000256" key="15">
    <source>
        <dbReference type="SAM" id="Phobius"/>
    </source>
</evidence>
<dbReference type="Gene3D" id="6.10.340.10">
    <property type="match status" value="1"/>
</dbReference>
<dbReference type="Gene3D" id="3.30.565.10">
    <property type="entry name" value="Histidine kinase-like ATPase, C-terminal domain"/>
    <property type="match status" value="1"/>
</dbReference>
<feature type="domain" description="Histidine kinase" evidence="16">
    <location>
        <begin position="247"/>
        <end position="462"/>
    </location>
</feature>
<feature type="domain" description="HAMP" evidence="17">
    <location>
        <begin position="186"/>
        <end position="239"/>
    </location>
</feature>
<dbReference type="PATRIC" id="fig|284581.3.peg.2704"/>
<dbReference type="PROSITE" id="PS50885">
    <property type="entry name" value="HAMP"/>
    <property type="match status" value="1"/>
</dbReference>
<feature type="transmembrane region" description="Helical" evidence="15">
    <location>
        <begin position="12"/>
        <end position="31"/>
    </location>
</feature>
<dbReference type="PROSITE" id="PS50109">
    <property type="entry name" value="HIS_KIN"/>
    <property type="match status" value="1"/>
</dbReference>
<keyword evidence="5" id="KW-1003">Cell membrane</keyword>
<dbReference type="Pfam" id="PF02518">
    <property type="entry name" value="HATPase_c"/>
    <property type="match status" value="1"/>
</dbReference>
<dbReference type="InterPro" id="IPR003660">
    <property type="entry name" value="HAMP_dom"/>
</dbReference>